<feature type="compositionally biased region" description="Low complexity" evidence="1">
    <location>
        <begin position="131"/>
        <end position="147"/>
    </location>
</feature>
<dbReference type="OrthoDB" id="3695701at2759"/>
<accession>M2U4Z5</accession>
<dbReference type="AlphaFoldDB" id="M2U4Z5"/>
<protein>
    <submittedName>
        <fullName evidence="2">Uncharacterized protein</fullName>
    </submittedName>
</protein>
<evidence type="ECO:0000256" key="1">
    <source>
        <dbReference type="SAM" id="MobiDB-lite"/>
    </source>
</evidence>
<evidence type="ECO:0000313" key="3">
    <source>
        <dbReference type="Proteomes" id="UP000016936"/>
    </source>
</evidence>
<dbReference type="Proteomes" id="UP000016936">
    <property type="component" value="Unassembled WGS sequence"/>
</dbReference>
<evidence type="ECO:0000313" key="2">
    <source>
        <dbReference type="EMBL" id="EMD93634.1"/>
    </source>
</evidence>
<feature type="compositionally biased region" description="Polar residues" evidence="1">
    <location>
        <begin position="41"/>
        <end position="57"/>
    </location>
</feature>
<reference evidence="2 3" key="1">
    <citation type="journal article" date="2012" name="PLoS Pathog.">
        <title>Diverse lifestyles and strategies of plant pathogenesis encoded in the genomes of eighteen Dothideomycetes fungi.</title>
        <authorList>
            <person name="Ohm R.A."/>
            <person name="Feau N."/>
            <person name="Henrissat B."/>
            <person name="Schoch C.L."/>
            <person name="Horwitz B.A."/>
            <person name="Barry K.W."/>
            <person name="Condon B.J."/>
            <person name="Copeland A.C."/>
            <person name="Dhillon B."/>
            <person name="Glaser F."/>
            <person name="Hesse C.N."/>
            <person name="Kosti I."/>
            <person name="LaButti K."/>
            <person name="Lindquist E.A."/>
            <person name="Lucas S."/>
            <person name="Salamov A.A."/>
            <person name="Bradshaw R.E."/>
            <person name="Ciuffetti L."/>
            <person name="Hamelin R.C."/>
            <person name="Kema G.H.J."/>
            <person name="Lawrence C."/>
            <person name="Scott J.A."/>
            <person name="Spatafora J.W."/>
            <person name="Turgeon B.G."/>
            <person name="de Wit P.J.G.M."/>
            <person name="Zhong S."/>
            <person name="Goodwin S.B."/>
            <person name="Grigoriev I.V."/>
        </authorList>
    </citation>
    <scope>NUCLEOTIDE SEQUENCE [LARGE SCALE GENOMIC DNA]</scope>
    <source>
        <strain evidence="3">C5 / ATCC 48332 / race O</strain>
    </source>
</reference>
<dbReference type="HOGENOM" id="CLU_1261402_0_0_1"/>
<gene>
    <name evidence="2" type="ORF">COCHEDRAFT_1212326</name>
</gene>
<feature type="compositionally biased region" description="Basic and acidic residues" evidence="1">
    <location>
        <begin position="74"/>
        <end position="87"/>
    </location>
</feature>
<name>M2U4Z5_COCH5</name>
<proteinExistence type="predicted"/>
<dbReference type="EMBL" id="KB445573">
    <property type="protein sequence ID" value="EMD93634.1"/>
    <property type="molecule type" value="Genomic_DNA"/>
</dbReference>
<feature type="region of interest" description="Disordered" evidence="1">
    <location>
        <begin position="1"/>
        <end position="155"/>
    </location>
</feature>
<feature type="compositionally biased region" description="Low complexity" evidence="1">
    <location>
        <begin position="58"/>
        <end position="72"/>
    </location>
</feature>
<organism evidence="2 3">
    <name type="scientific">Cochliobolus heterostrophus (strain C5 / ATCC 48332 / race O)</name>
    <name type="common">Southern corn leaf blight fungus</name>
    <name type="synonym">Bipolaris maydis</name>
    <dbReference type="NCBI Taxonomy" id="701091"/>
    <lineage>
        <taxon>Eukaryota</taxon>
        <taxon>Fungi</taxon>
        <taxon>Dikarya</taxon>
        <taxon>Ascomycota</taxon>
        <taxon>Pezizomycotina</taxon>
        <taxon>Dothideomycetes</taxon>
        <taxon>Pleosporomycetidae</taxon>
        <taxon>Pleosporales</taxon>
        <taxon>Pleosporineae</taxon>
        <taxon>Pleosporaceae</taxon>
        <taxon>Bipolaris</taxon>
    </lineage>
</organism>
<keyword evidence="3" id="KW-1185">Reference proteome</keyword>
<dbReference type="OMA" id="QYLNAHT"/>
<sequence>MAPRTEHEPKKHHCVNPGARDRPYLNAHTGAGVNKHRPASGRSNACVSSTFKSSHQGSQSRSRYVRVSSPDVDAVEHHPKIRDEHHGKNGSNGIGKLHAQHHNTRLVNSHDYDGDTKASATPRLPIKKHSSTSSSSPTTTQPPSTSTIKPLSTSTSTRDIIAIPKPLFARRRHCTDPVKRAFTNHNLRAILSDKPWPTQRKKASAEKMVLKMGIRKEYK</sequence>
<reference evidence="3" key="2">
    <citation type="journal article" date="2013" name="PLoS Genet.">
        <title>Comparative genome structure, secondary metabolite, and effector coding capacity across Cochliobolus pathogens.</title>
        <authorList>
            <person name="Condon B.J."/>
            <person name="Leng Y."/>
            <person name="Wu D."/>
            <person name="Bushley K.E."/>
            <person name="Ohm R.A."/>
            <person name="Otillar R."/>
            <person name="Martin J."/>
            <person name="Schackwitz W."/>
            <person name="Grimwood J."/>
            <person name="MohdZainudin N."/>
            <person name="Xue C."/>
            <person name="Wang R."/>
            <person name="Manning V.A."/>
            <person name="Dhillon B."/>
            <person name="Tu Z.J."/>
            <person name="Steffenson B.J."/>
            <person name="Salamov A."/>
            <person name="Sun H."/>
            <person name="Lowry S."/>
            <person name="LaButti K."/>
            <person name="Han J."/>
            <person name="Copeland A."/>
            <person name="Lindquist E."/>
            <person name="Barry K."/>
            <person name="Schmutz J."/>
            <person name="Baker S.E."/>
            <person name="Ciuffetti L.M."/>
            <person name="Grigoriev I.V."/>
            <person name="Zhong S."/>
            <person name="Turgeon B.G."/>
        </authorList>
    </citation>
    <scope>NUCLEOTIDE SEQUENCE [LARGE SCALE GENOMIC DNA]</scope>
    <source>
        <strain evidence="3">C5 / ATCC 48332 / race O</strain>
    </source>
</reference>